<reference evidence="1 2" key="1">
    <citation type="submission" date="2024-01" db="EMBL/GenBank/DDBJ databases">
        <title>The genomes of 5 underutilized Papilionoideae crops provide insights into root nodulation and disease resistance.</title>
        <authorList>
            <person name="Yuan L."/>
        </authorList>
    </citation>
    <scope>NUCLEOTIDE SEQUENCE [LARGE SCALE GENOMIC DNA]</scope>
    <source>
        <strain evidence="1">LY-2023</strain>
        <tissue evidence="1">Leaf</tissue>
    </source>
</reference>
<evidence type="ECO:0000313" key="1">
    <source>
        <dbReference type="EMBL" id="KAK7264664.1"/>
    </source>
</evidence>
<dbReference type="AlphaFoldDB" id="A0AAN9EX45"/>
<organism evidence="1 2">
    <name type="scientific">Clitoria ternatea</name>
    <name type="common">Butterfly pea</name>
    <dbReference type="NCBI Taxonomy" id="43366"/>
    <lineage>
        <taxon>Eukaryota</taxon>
        <taxon>Viridiplantae</taxon>
        <taxon>Streptophyta</taxon>
        <taxon>Embryophyta</taxon>
        <taxon>Tracheophyta</taxon>
        <taxon>Spermatophyta</taxon>
        <taxon>Magnoliopsida</taxon>
        <taxon>eudicotyledons</taxon>
        <taxon>Gunneridae</taxon>
        <taxon>Pentapetalae</taxon>
        <taxon>rosids</taxon>
        <taxon>fabids</taxon>
        <taxon>Fabales</taxon>
        <taxon>Fabaceae</taxon>
        <taxon>Papilionoideae</taxon>
        <taxon>50 kb inversion clade</taxon>
        <taxon>NPAAA clade</taxon>
        <taxon>indigoferoid/millettioid clade</taxon>
        <taxon>Phaseoleae</taxon>
        <taxon>Clitoria</taxon>
    </lineage>
</organism>
<evidence type="ECO:0000313" key="2">
    <source>
        <dbReference type="Proteomes" id="UP001359559"/>
    </source>
</evidence>
<proteinExistence type="predicted"/>
<dbReference type="PANTHER" id="PTHR36751">
    <property type="entry name" value="F3E22.8 PROTEIN"/>
    <property type="match status" value="1"/>
</dbReference>
<name>A0AAN9EX45_CLITE</name>
<comment type="caution">
    <text evidence="1">The sequence shown here is derived from an EMBL/GenBank/DDBJ whole genome shotgun (WGS) entry which is preliminary data.</text>
</comment>
<gene>
    <name evidence="1" type="ORF">RJT34_32274</name>
</gene>
<keyword evidence="2" id="KW-1185">Reference proteome</keyword>
<protein>
    <submittedName>
        <fullName evidence="1">Uncharacterized protein</fullName>
    </submittedName>
</protein>
<dbReference type="PANTHER" id="PTHR36751:SF1">
    <property type="entry name" value="F3E22.8 PROTEIN"/>
    <property type="match status" value="1"/>
</dbReference>
<dbReference type="Proteomes" id="UP001359559">
    <property type="component" value="Unassembled WGS sequence"/>
</dbReference>
<dbReference type="EMBL" id="JAYKXN010000008">
    <property type="protein sequence ID" value="KAK7264664.1"/>
    <property type="molecule type" value="Genomic_DNA"/>
</dbReference>
<sequence length="193" mass="20479">MITMMMVADTVAVTAAQGIGILRSCQSTSNFSLADSCADQISAMIQTYDAVAPPPVKPTTYRKPRRTLLRNKRRTRRRLFGDSNSGDAGNEGFFFGDGGDGPFVGGGGGGGGGFGGGGGSGWNSNRFGDGNNWEEPSSSLPDPAFDFVYQVLSWIMLSNCLHFAFKKILRIVAAGAIVDSDREKVPTRLAPIC</sequence>
<accession>A0AAN9EX45</accession>